<proteinExistence type="predicted"/>
<evidence type="ECO:0000313" key="2">
    <source>
        <dbReference type="Proteomes" id="UP001215549"/>
    </source>
</evidence>
<dbReference type="Proteomes" id="UP001215549">
    <property type="component" value="Plasmid p242883"/>
</dbReference>
<dbReference type="EMBL" id="CP067141">
    <property type="protein sequence ID" value="WCR05492.1"/>
    <property type="molecule type" value="Genomic_DNA"/>
</dbReference>
<geneLocation type="plasmid" evidence="1 2">
    <name>p242883</name>
</geneLocation>
<accession>A0ABY7SEN2</accession>
<organism evidence="1 2">
    <name type="scientific">Paracoccus saliphilus</name>
    <dbReference type="NCBI Taxonomy" id="405559"/>
    <lineage>
        <taxon>Bacteria</taxon>
        <taxon>Pseudomonadati</taxon>
        <taxon>Pseudomonadota</taxon>
        <taxon>Alphaproteobacteria</taxon>
        <taxon>Rhodobacterales</taxon>
        <taxon>Paracoccaceae</taxon>
        <taxon>Paracoccus</taxon>
    </lineage>
</organism>
<keyword evidence="1" id="KW-0614">Plasmid</keyword>
<keyword evidence="2" id="KW-1185">Reference proteome</keyword>
<reference evidence="1 2" key="1">
    <citation type="submission" date="2021-01" db="EMBL/GenBank/DDBJ databases">
        <title>Biogeographic distribution of Paracoccus.</title>
        <authorList>
            <person name="Hollensteiner J."/>
            <person name="Leineberger J."/>
            <person name="Brinkhoff T."/>
            <person name="Daniel R."/>
        </authorList>
    </citation>
    <scope>NUCLEOTIDE SEQUENCE [LARGE SCALE GENOMIC DNA]</scope>
    <source>
        <strain evidence="1 2">DSM 18447</strain>
        <plasmid evidence="1 2">p242883</plasmid>
    </source>
</reference>
<name>A0ABY7SEN2_9RHOB</name>
<sequence length="36" mass="4196">MHNAKSTRYVRTSRLAEELNFARLRQQPVKAAHEAD</sequence>
<evidence type="ECO:0000313" key="1">
    <source>
        <dbReference type="EMBL" id="WCR05492.1"/>
    </source>
</evidence>
<gene>
    <name evidence="1" type="ORF">JHX88_21755</name>
</gene>
<protein>
    <recommendedName>
        <fullName evidence="3">Transposase</fullName>
    </recommendedName>
</protein>
<evidence type="ECO:0008006" key="3">
    <source>
        <dbReference type="Google" id="ProtNLM"/>
    </source>
</evidence>